<keyword evidence="1" id="KW-0812">Transmembrane</keyword>
<keyword evidence="1" id="KW-0472">Membrane</keyword>
<evidence type="ECO:0000313" key="3">
    <source>
        <dbReference type="Proteomes" id="UP000029431"/>
    </source>
</evidence>
<keyword evidence="1" id="KW-1133">Transmembrane helix</keyword>
<reference evidence="2 3" key="1">
    <citation type="journal article" date="2014" name="PLoS ONE">
        <title>How to Kill the Honey Bee Larva: Genomic Potential and Virulence Mechanisms of Paenibacillus larvae.</title>
        <authorList>
            <person name="Djukic M."/>
            <person name="Brzuszkiewicz E."/>
            <person name="Funfhaus A."/>
            <person name="Voss J."/>
            <person name="Gollnow K."/>
            <person name="Poppinga L."/>
            <person name="Liesegang H."/>
            <person name="Garcia-Gonzalez E."/>
            <person name="Genersch E."/>
            <person name="Daniel R."/>
        </authorList>
    </citation>
    <scope>NUCLEOTIDE SEQUENCE [LARGE SCALE GENOMIC DNA]</scope>
    <source>
        <strain evidence="2 3">DSM 25430</strain>
    </source>
</reference>
<proteinExistence type="predicted"/>
<organism evidence="2 3">
    <name type="scientific">Paenibacillus larvae subsp. larvae DSM 25430</name>
    <dbReference type="NCBI Taxonomy" id="697284"/>
    <lineage>
        <taxon>Bacteria</taxon>
        <taxon>Bacillati</taxon>
        <taxon>Bacillota</taxon>
        <taxon>Bacilli</taxon>
        <taxon>Bacillales</taxon>
        <taxon>Paenibacillaceae</taxon>
        <taxon>Paenibacillus</taxon>
    </lineage>
</organism>
<name>V9W8Y1_9BACL</name>
<keyword evidence="3" id="KW-1185">Reference proteome</keyword>
<gene>
    <name evidence="2" type="ORF">ERIC2_c28351</name>
</gene>
<evidence type="ECO:0000313" key="2">
    <source>
        <dbReference type="EMBL" id="AHD06618.1"/>
    </source>
</evidence>
<evidence type="ECO:0000256" key="1">
    <source>
        <dbReference type="SAM" id="Phobius"/>
    </source>
</evidence>
<dbReference type="KEGG" id="plv:ERIC2_c28351"/>
<accession>V9W8Y1</accession>
<protein>
    <submittedName>
        <fullName evidence="2">Uncharacterized protein</fullName>
    </submittedName>
</protein>
<feature type="transmembrane region" description="Helical" evidence="1">
    <location>
        <begin position="31"/>
        <end position="50"/>
    </location>
</feature>
<dbReference type="EMBL" id="CP003355">
    <property type="protein sequence ID" value="AHD06618.1"/>
    <property type="molecule type" value="Genomic_DNA"/>
</dbReference>
<sequence length="51" mass="5675">MESCRHTGQNTTAEAIPIIETILASGSEQAVLLRDCLFVIHILSLLLIIYY</sequence>
<dbReference type="AlphaFoldDB" id="V9W8Y1"/>
<dbReference type="Proteomes" id="UP000029431">
    <property type="component" value="Chromosome"/>
</dbReference>
<dbReference type="HOGENOM" id="CLU_3101682_0_0_9"/>